<evidence type="ECO:0000256" key="1">
    <source>
        <dbReference type="SAM" id="MobiDB-lite"/>
    </source>
</evidence>
<organism evidence="2 3">
    <name type="scientific">Ensete ventricosum</name>
    <name type="common">Abyssinian banana</name>
    <name type="synonym">Musa ensete</name>
    <dbReference type="NCBI Taxonomy" id="4639"/>
    <lineage>
        <taxon>Eukaryota</taxon>
        <taxon>Viridiplantae</taxon>
        <taxon>Streptophyta</taxon>
        <taxon>Embryophyta</taxon>
        <taxon>Tracheophyta</taxon>
        <taxon>Spermatophyta</taxon>
        <taxon>Magnoliopsida</taxon>
        <taxon>Liliopsida</taxon>
        <taxon>Zingiberales</taxon>
        <taxon>Musaceae</taxon>
        <taxon>Ensete</taxon>
    </lineage>
</organism>
<sequence length="167" mass="19149">MRKKPVEKVLTEKKPKSKKSVEKKPAERKPVAEKKPVEKKPTEKMPAVEKKPPEKKPTEMKPATEKQMKKREKNKSLEMATTELRMMPRYREAVEPRRQAEKKNSITNTSINHKCFIVPNLSGVIAPAITNQIPDPYFKSIVNEVLVVGDERGDWIAPERGDLILLL</sequence>
<gene>
    <name evidence="2" type="ORF">B296_00054539</name>
</gene>
<reference evidence="2 3" key="1">
    <citation type="journal article" date="2014" name="Agronomy (Basel)">
        <title>A Draft Genome Sequence for Ensete ventricosum, the Drought-Tolerant Tree Against Hunger.</title>
        <authorList>
            <person name="Harrison J."/>
            <person name="Moore K.A."/>
            <person name="Paszkiewicz K."/>
            <person name="Jones T."/>
            <person name="Grant M."/>
            <person name="Ambacheew D."/>
            <person name="Muzemil S."/>
            <person name="Studholme D.J."/>
        </authorList>
    </citation>
    <scope>NUCLEOTIDE SEQUENCE [LARGE SCALE GENOMIC DNA]</scope>
</reference>
<feature type="region of interest" description="Disordered" evidence="1">
    <location>
        <begin position="1"/>
        <end position="104"/>
    </location>
</feature>
<dbReference type="Proteomes" id="UP000287651">
    <property type="component" value="Unassembled WGS sequence"/>
</dbReference>
<dbReference type="AlphaFoldDB" id="A0A426XU25"/>
<comment type="caution">
    <text evidence="2">The sequence shown here is derived from an EMBL/GenBank/DDBJ whole genome shotgun (WGS) entry which is preliminary data.</text>
</comment>
<evidence type="ECO:0000313" key="3">
    <source>
        <dbReference type="Proteomes" id="UP000287651"/>
    </source>
</evidence>
<dbReference type="EMBL" id="AMZH03017447">
    <property type="protein sequence ID" value="RRT42994.1"/>
    <property type="molecule type" value="Genomic_DNA"/>
</dbReference>
<protein>
    <submittedName>
        <fullName evidence="2">Uncharacterized protein</fullName>
    </submittedName>
</protein>
<feature type="compositionally biased region" description="Basic and acidic residues" evidence="1">
    <location>
        <begin position="89"/>
        <end position="104"/>
    </location>
</feature>
<accession>A0A426XU25</accession>
<name>A0A426XU25_ENSVE</name>
<feature type="compositionally biased region" description="Basic and acidic residues" evidence="1">
    <location>
        <begin position="1"/>
        <end position="67"/>
    </location>
</feature>
<proteinExistence type="predicted"/>
<evidence type="ECO:0000313" key="2">
    <source>
        <dbReference type="EMBL" id="RRT42994.1"/>
    </source>
</evidence>